<protein>
    <recommendedName>
        <fullName evidence="3">PIN domain-containing protein</fullName>
    </recommendedName>
</protein>
<accession>A0ABM9A0Y4</accession>
<organism evidence="1 2">
    <name type="scientific">Vibrio marisflavi CECT 7928</name>
    <dbReference type="NCBI Taxonomy" id="634439"/>
    <lineage>
        <taxon>Bacteria</taxon>
        <taxon>Pseudomonadati</taxon>
        <taxon>Pseudomonadota</taxon>
        <taxon>Gammaproteobacteria</taxon>
        <taxon>Vibrionales</taxon>
        <taxon>Vibrionaceae</taxon>
        <taxon>Vibrio</taxon>
    </lineage>
</organism>
<dbReference type="Proteomes" id="UP000838748">
    <property type="component" value="Unassembled WGS sequence"/>
</dbReference>
<evidence type="ECO:0000313" key="1">
    <source>
        <dbReference type="EMBL" id="CAH0536603.1"/>
    </source>
</evidence>
<evidence type="ECO:0008006" key="3">
    <source>
        <dbReference type="Google" id="ProtNLM"/>
    </source>
</evidence>
<evidence type="ECO:0000313" key="2">
    <source>
        <dbReference type="Proteomes" id="UP000838748"/>
    </source>
</evidence>
<comment type="caution">
    <text evidence="1">The sequence shown here is derived from an EMBL/GenBank/DDBJ whole genome shotgun (WGS) entry which is preliminary data.</text>
</comment>
<dbReference type="EMBL" id="CAKLDM010000001">
    <property type="protein sequence ID" value="CAH0536603.1"/>
    <property type="molecule type" value="Genomic_DNA"/>
</dbReference>
<sequence>MKIYLDHNVLDALSKGHFRLNPPEGTVWIYSNETLNEIKRSGDRRFLDVLRTLKAKKIELVLDGAFRLTGDAYIHEFRDPHDFYQEWLEATTQCPIDEEANLQLLSRLAGGDNHSEILQYPSRIREQIHNLLVSIHIKH</sequence>
<dbReference type="RefSeq" id="WP_237359963.1">
    <property type="nucleotide sequence ID" value="NZ_CAKLDM010000001.1"/>
</dbReference>
<keyword evidence="2" id="KW-1185">Reference proteome</keyword>
<proteinExistence type="predicted"/>
<gene>
    <name evidence="1" type="ORF">VMF7928_00558</name>
</gene>
<name>A0ABM9A0Y4_9VIBR</name>
<reference evidence="1" key="1">
    <citation type="submission" date="2021-11" db="EMBL/GenBank/DDBJ databases">
        <authorList>
            <person name="Rodrigo-Torres L."/>
            <person name="Arahal R. D."/>
            <person name="Lucena T."/>
        </authorList>
    </citation>
    <scope>NUCLEOTIDE SEQUENCE</scope>
    <source>
        <strain evidence="1">CECT 7928</strain>
    </source>
</reference>